<dbReference type="InterPro" id="IPR025529">
    <property type="entry name" value="DUF4416"/>
</dbReference>
<dbReference type="Pfam" id="PF14385">
    <property type="entry name" value="DUF4416"/>
    <property type="match status" value="1"/>
</dbReference>
<organism evidence="1 2">
    <name type="scientific">Humidesulfovibrio mexicanus</name>
    <dbReference type="NCBI Taxonomy" id="147047"/>
    <lineage>
        <taxon>Bacteria</taxon>
        <taxon>Pseudomonadati</taxon>
        <taxon>Thermodesulfobacteriota</taxon>
        <taxon>Desulfovibrionia</taxon>
        <taxon>Desulfovibrionales</taxon>
        <taxon>Desulfovibrionaceae</taxon>
        <taxon>Humidesulfovibrio</taxon>
    </lineage>
</organism>
<evidence type="ECO:0000313" key="1">
    <source>
        <dbReference type="EMBL" id="SNR79742.1"/>
    </source>
</evidence>
<keyword evidence="2" id="KW-1185">Reference proteome</keyword>
<dbReference type="AlphaFoldDB" id="A0A238Z9H3"/>
<dbReference type="Proteomes" id="UP000198324">
    <property type="component" value="Unassembled WGS sequence"/>
</dbReference>
<dbReference type="EMBL" id="FZOC01000002">
    <property type="protein sequence ID" value="SNR79742.1"/>
    <property type="molecule type" value="Genomic_DNA"/>
</dbReference>
<proteinExistence type="predicted"/>
<dbReference type="RefSeq" id="WP_089272986.1">
    <property type="nucleotide sequence ID" value="NZ_FZOC01000002.1"/>
</dbReference>
<protein>
    <recommendedName>
        <fullName evidence="3">DUF4416 domain-containing protein</fullName>
    </recommendedName>
</protein>
<evidence type="ECO:0008006" key="3">
    <source>
        <dbReference type="Google" id="ProtNLM"/>
    </source>
</evidence>
<name>A0A238Z9H3_9BACT</name>
<dbReference type="OrthoDB" id="9788989at2"/>
<evidence type="ECO:0000313" key="2">
    <source>
        <dbReference type="Proteomes" id="UP000198324"/>
    </source>
</evidence>
<gene>
    <name evidence="1" type="ORF">SAMN04488503_1342</name>
</gene>
<sequence length="189" mass="21112">MSVLREPRPGKALVSLLAEAAWWDGGGWPSLHAELAERFGPVDYRSGLMPFDHTDYYGDELGRPLLRRLLGFVRLAPLDGLKAMKLAAVAMEQARLRADGTRTVNVDPGILTLERLVLASGKNFTHRVYQGGGVWADLTLIYNKREGWVTLPWTFPDYATEDMKRRLTALRTLYKTAVEAGETRPGQGE</sequence>
<accession>A0A238Z9H3</accession>
<reference evidence="1 2" key="1">
    <citation type="submission" date="2017-06" db="EMBL/GenBank/DDBJ databases">
        <authorList>
            <person name="Kim H.J."/>
            <person name="Triplett B.A."/>
        </authorList>
    </citation>
    <scope>NUCLEOTIDE SEQUENCE [LARGE SCALE GENOMIC DNA]</scope>
    <source>
        <strain evidence="1 2">DSM 13116</strain>
    </source>
</reference>